<evidence type="ECO:0000256" key="5">
    <source>
        <dbReference type="ARBA" id="ARBA00023157"/>
    </source>
</evidence>
<evidence type="ECO:0000256" key="1">
    <source>
        <dbReference type="ARBA" id="ARBA00002549"/>
    </source>
</evidence>
<dbReference type="GO" id="GO:0034599">
    <property type="term" value="P:cellular response to oxidative stress"/>
    <property type="evidence" value="ECO:0007669"/>
    <property type="project" value="TreeGrafter"/>
</dbReference>
<evidence type="ECO:0000256" key="3">
    <source>
        <dbReference type="ARBA" id="ARBA00022448"/>
    </source>
</evidence>
<gene>
    <name evidence="9" type="ORF">C7450_101683</name>
</gene>
<dbReference type="CDD" id="cd03418">
    <property type="entry name" value="GRX_GRXb_1_3_like"/>
    <property type="match status" value="1"/>
</dbReference>
<sequence length="86" mass="9519">MPDVTIYTKSWCPYCQSAKELLVSKKVDFTEIEISGKADERAAMIARAGGRSTVPQIFIGDRHIGGCDDLYALDRRGELDLLLEVA</sequence>
<dbReference type="AlphaFoldDB" id="A0A2V3UIR3"/>
<evidence type="ECO:0000313" key="9">
    <source>
        <dbReference type="EMBL" id="PXW64923.1"/>
    </source>
</evidence>
<keyword evidence="6 7" id="KW-0676">Redox-active center</keyword>
<organism evidence="9 10">
    <name type="scientific">Chelatococcus asaccharovorans</name>
    <dbReference type="NCBI Taxonomy" id="28210"/>
    <lineage>
        <taxon>Bacteria</taxon>
        <taxon>Pseudomonadati</taxon>
        <taxon>Pseudomonadota</taxon>
        <taxon>Alphaproteobacteria</taxon>
        <taxon>Hyphomicrobiales</taxon>
        <taxon>Chelatococcaceae</taxon>
        <taxon>Chelatococcus</taxon>
    </lineage>
</organism>
<dbReference type="GO" id="GO:0015038">
    <property type="term" value="F:glutathione disulfide oxidoreductase activity"/>
    <property type="evidence" value="ECO:0007669"/>
    <property type="project" value="UniProtKB-UniRule"/>
</dbReference>
<evidence type="ECO:0000256" key="2">
    <source>
        <dbReference type="ARBA" id="ARBA00007787"/>
    </source>
</evidence>
<dbReference type="GO" id="GO:0005737">
    <property type="term" value="C:cytoplasm"/>
    <property type="evidence" value="ECO:0007669"/>
    <property type="project" value="TreeGrafter"/>
</dbReference>
<dbReference type="PANTHER" id="PTHR45694:SF18">
    <property type="entry name" value="GLUTAREDOXIN-1-RELATED"/>
    <property type="match status" value="1"/>
</dbReference>
<dbReference type="PROSITE" id="PS00195">
    <property type="entry name" value="GLUTAREDOXIN_1"/>
    <property type="match status" value="1"/>
</dbReference>
<keyword evidence="10" id="KW-1185">Reference proteome</keyword>
<dbReference type="Gene3D" id="3.40.30.10">
    <property type="entry name" value="Glutaredoxin"/>
    <property type="match status" value="1"/>
</dbReference>
<evidence type="ECO:0000313" key="10">
    <source>
        <dbReference type="Proteomes" id="UP000248021"/>
    </source>
</evidence>
<keyword evidence="4 7" id="KW-0249">Electron transport</keyword>
<dbReference type="GO" id="GO:0045454">
    <property type="term" value="P:cell redox homeostasis"/>
    <property type="evidence" value="ECO:0007669"/>
    <property type="project" value="InterPro"/>
</dbReference>
<evidence type="ECO:0000256" key="7">
    <source>
        <dbReference type="RuleBase" id="RU364065"/>
    </source>
</evidence>
<dbReference type="FunFam" id="3.40.30.10:FF:000018">
    <property type="entry name" value="Glutaredoxin"/>
    <property type="match status" value="1"/>
</dbReference>
<dbReference type="PROSITE" id="PS51354">
    <property type="entry name" value="GLUTAREDOXIN_2"/>
    <property type="match status" value="1"/>
</dbReference>
<dbReference type="PRINTS" id="PR00160">
    <property type="entry name" value="GLUTAREDOXIN"/>
</dbReference>
<protein>
    <recommendedName>
        <fullName evidence="7">Glutaredoxin</fullName>
    </recommendedName>
</protein>
<comment type="caution">
    <text evidence="9">The sequence shown here is derived from an EMBL/GenBank/DDBJ whole genome shotgun (WGS) entry which is preliminary data.</text>
</comment>
<dbReference type="InterPro" id="IPR014025">
    <property type="entry name" value="Glutaredoxin_subgr"/>
</dbReference>
<comment type="similarity">
    <text evidence="2 7">Belongs to the glutaredoxin family.</text>
</comment>
<dbReference type="InterPro" id="IPR011900">
    <property type="entry name" value="GRX_bact"/>
</dbReference>
<evidence type="ECO:0000256" key="6">
    <source>
        <dbReference type="ARBA" id="ARBA00023284"/>
    </source>
</evidence>
<dbReference type="OrthoDB" id="9814618at2"/>
<dbReference type="PANTHER" id="PTHR45694">
    <property type="entry name" value="GLUTAREDOXIN 2"/>
    <property type="match status" value="1"/>
</dbReference>
<accession>A0A2V3UIR3</accession>
<dbReference type="InterPro" id="IPR036249">
    <property type="entry name" value="Thioredoxin-like_sf"/>
</dbReference>
<keyword evidence="3 7" id="KW-0813">Transport</keyword>
<dbReference type="InterPro" id="IPR011767">
    <property type="entry name" value="GLR_AS"/>
</dbReference>
<dbReference type="Proteomes" id="UP000248021">
    <property type="component" value="Unassembled WGS sequence"/>
</dbReference>
<keyword evidence="5" id="KW-1015">Disulfide bond</keyword>
<reference evidence="9 10" key="1">
    <citation type="submission" date="2018-05" db="EMBL/GenBank/DDBJ databases">
        <title>Genomic Encyclopedia of Type Strains, Phase IV (KMG-IV): sequencing the most valuable type-strain genomes for metagenomic binning, comparative biology and taxonomic classification.</title>
        <authorList>
            <person name="Goeker M."/>
        </authorList>
    </citation>
    <scope>NUCLEOTIDE SEQUENCE [LARGE SCALE GENOMIC DNA]</scope>
    <source>
        <strain evidence="9 10">DSM 6462</strain>
    </source>
</reference>
<comment type="function">
    <text evidence="1 7">Has a glutathione-disulfide oxidoreductase activity in the presence of NADPH and glutathione reductase. Reduces low molecular weight disulfides and proteins.</text>
</comment>
<dbReference type="SUPFAM" id="SSF52833">
    <property type="entry name" value="Thioredoxin-like"/>
    <property type="match status" value="1"/>
</dbReference>
<proteinExistence type="inferred from homology"/>
<evidence type="ECO:0000256" key="4">
    <source>
        <dbReference type="ARBA" id="ARBA00022982"/>
    </source>
</evidence>
<dbReference type="InterPro" id="IPR002109">
    <property type="entry name" value="Glutaredoxin"/>
</dbReference>
<evidence type="ECO:0000259" key="8">
    <source>
        <dbReference type="Pfam" id="PF00462"/>
    </source>
</evidence>
<dbReference type="EMBL" id="QJJK01000001">
    <property type="protein sequence ID" value="PXW64923.1"/>
    <property type="molecule type" value="Genomic_DNA"/>
</dbReference>
<dbReference type="Pfam" id="PF00462">
    <property type="entry name" value="Glutaredoxin"/>
    <property type="match status" value="1"/>
</dbReference>
<name>A0A2V3UIR3_9HYPH</name>
<dbReference type="NCBIfam" id="TIGR02181">
    <property type="entry name" value="GRX_bact"/>
    <property type="match status" value="1"/>
</dbReference>
<keyword evidence="7" id="KW-0963">Cytoplasm</keyword>
<feature type="domain" description="Glutaredoxin" evidence="8">
    <location>
        <begin position="4"/>
        <end position="64"/>
    </location>
</feature>
<dbReference type="RefSeq" id="WP_110372942.1">
    <property type="nucleotide sequence ID" value="NZ_CAKNFM010000006.1"/>
</dbReference>